<accession>A0A2M3ZVN2</accession>
<organism evidence="2">
    <name type="scientific">Anopheles braziliensis</name>
    <dbReference type="NCBI Taxonomy" id="58242"/>
    <lineage>
        <taxon>Eukaryota</taxon>
        <taxon>Metazoa</taxon>
        <taxon>Ecdysozoa</taxon>
        <taxon>Arthropoda</taxon>
        <taxon>Hexapoda</taxon>
        <taxon>Insecta</taxon>
        <taxon>Pterygota</taxon>
        <taxon>Neoptera</taxon>
        <taxon>Endopterygota</taxon>
        <taxon>Diptera</taxon>
        <taxon>Nematocera</taxon>
        <taxon>Culicoidea</taxon>
        <taxon>Culicidae</taxon>
        <taxon>Anophelinae</taxon>
        <taxon>Anopheles</taxon>
    </lineage>
</organism>
<protein>
    <submittedName>
        <fullName evidence="2">Putative secreted peptide</fullName>
    </submittedName>
</protein>
<name>A0A2M3ZVN2_9DIPT</name>
<evidence type="ECO:0000256" key="1">
    <source>
        <dbReference type="SAM" id="MobiDB-lite"/>
    </source>
</evidence>
<reference evidence="2" key="1">
    <citation type="submission" date="2018-01" db="EMBL/GenBank/DDBJ databases">
        <title>An insight into the sialome of Amazonian anophelines.</title>
        <authorList>
            <person name="Ribeiro J.M."/>
            <person name="Scarpassa V."/>
            <person name="Calvo E."/>
        </authorList>
    </citation>
    <scope>NUCLEOTIDE SEQUENCE</scope>
    <source>
        <tissue evidence="2">Salivary glands</tissue>
    </source>
</reference>
<proteinExistence type="predicted"/>
<dbReference type="EMBL" id="GGFM01011876">
    <property type="protein sequence ID" value="MBW32627.1"/>
    <property type="molecule type" value="Transcribed_RNA"/>
</dbReference>
<sequence length="94" mass="10839">MLCVCVRVCVWMGGSKGNGLMGVLGCASNVMYYSHSSIWRKQVIISIKTGLHKTPPQHTYLHTQHTHTHIEISQNYHQQQHRDSILSRRKQQLE</sequence>
<feature type="compositionally biased region" description="Basic and acidic residues" evidence="1">
    <location>
        <begin position="80"/>
        <end position="94"/>
    </location>
</feature>
<feature type="region of interest" description="Disordered" evidence="1">
    <location>
        <begin position="74"/>
        <end position="94"/>
    </location>
</feature>
<evidence type="ECO:0000313" key="2">
    <source>
        <dbReference type="EMBL" id="MBW32627.1"/>
    </source>
</evidence>
<dbReference type="AlphaFoldDB" id="A0A2M3ZVN2"/>